<gene>
    <name evidence="2" type="primary">cutC</name>
    <name evidence="3" type="ORF">B4167_2508</name>
</gene>
<dbReference type="EMBL" id="JXLU01000068">
    <property type="protein sequence ID" value="KIO73051.1"/>
    <property type="molecule type" value="Genomic_DNA"/>
</dbReference>
<keyword evidence="2" id="KW-0963">Cytoplasm</keyword>
<dbReference type="Pfam" id="PF03932">
    <property type="entry name" value="CutC"/>
    <property type="match status" value="1"/>
</dbReference>
<name>A0ABD4A8C5_9BACI</name>
<accession>A0ABD4A8C5</accession>
<protein>
    <recommendedName>
        <fullName evidence="2">PF03932 family protein CutC</fullName>
    </recommendedName>
</protein>
<comment type="caution">
    <text evidence="3">The sequence shown here is derived from an EMBL/GenBank/DDBJ whole genome shotgun (WGS) entry which is preliminary data.</text>
</comment>
<dbReference type="PANTHER" id="PTHR12598:SF0">
    <property type="entry name" value="COPPER HOMEOSTASIS PROTEIN CUTC HOMOLOG"/>
    <property type="match status" value="1"/>
</dbReference>
<proteinExistence type="inferred from homology"/>
<organism evidence="3 4">
    <name type="scientific">Caldibacillus thermoamylovorans</name>
    <dbReference type="NCBI Taxonomy" id="35841"/>
    <lineage>
        <taxon>Bacteria</taxon>
        <taxon>Bacillati</taxon>
        <taxon>Bacillota</taxon>
        <taxon>Bacilli</taxon>
        <taxon>Bacillales</taxon>
        <taxon>Bacillaceae</taxon>
        <taxon>Caldibacillus</taxon>
    </lineage>
</organism>
<comment type="subcellular location">
    <subcellularLocation>
        <location evidence="2">Cytoplasm</location>
    </subcellularLocation>
</comment>
<dbReference type="PANTHER" id="PTHR12598">
    <property type="entry name" value="COPPER HOMEOSTASIS PROTEIN CUTC"/>
    <property type="match status" value="1"/>
</dbReference>
<dbReference type="SUPFAM" id="SSF110395">
    <property type="entry name" value="CutC-like"/>
    <property type="match status" value="1"/>
</dbReference>
<evidence type="ECO:0000256" key="2">
    <source>
        <dbReference type="HAMAP-Rule" id="MF_00795"/>
    </source>
</evidence>
<dbReference type="GO" id="GO:0005737">
    <property type="term" value="C:cytoplasm"/>
    <property type="evidence" value="ECO:0007669"/>
    <property type="project" value="UniProtKB-SubCell"/>
</dbReference>
<evidence type="ECO:0000313" key="3">
    <source>
        <dbReference type="EMBL" id="KIO73051.1"/>
    </source>
</evidence>
<dbReference type="HAMAP" id="MF_00795">
    <property type="entry name" value="CutC"/>
    <property type="match status" value="1"/>
</dbReference>
<dbReference type="RefSeq" id="WP_052480340.1">
    <property type="nucleotide sequence ID" value="NZ_JAJCHI010000133.1"/>
</dbReference>
<sequence length="250" mass="27803">MKKIEVITMNVRDTLQAEELGVDRVELVSAMKEGGLTPSYGTIKNVLAHAKIPVQIMVRPHSYGFVYDQNDWNTIKEDILVINSLGSNRIVFGCITPTGAIDESLLLKVIELVPDLDITFHRAFDSVSSQIEAYKILSKYKKNVKRVLTSGGRPTAFEGSNMLKKLVTLSQEINGPEILVGAGVTPDNIADLDAQIHANEWFPIRRNEDNSTLSETTNLTPNLFEIIFHHLVGGVLTLIKNQLIDEISDY</sequence>
<dbReference type="InterPro" id="IPR036822">
    <property type="entry name" value="CutC-like_dom_sf"/>
</dbReference>
<evidence type="ECO:0000256" key="1">
    <source>
        <dbReference type="ARBA" id="ARBA00007768"/>
    </source>
</evidence>
<dbReference type="Proteomes" id="UP000032076">
    <property type="component" value="Unassembled WGS sequence"/>
</dbReference>
<comment type="caution">
    <text evidence="2">Once thought to be involved in copper homeostasis, experiments in E.coli have shown this is not the case.</text>
</comment>
<comment type="similarity">
    <text evidence="1 2">Belongs to the CutC family.</text>
</comment>
<evidence type="ECO:0000313" key="4">
    <source>
        <dbReference type="Proteomes" id="UP000032076"/>
    </source>
</evidence>
<dbReference type="AlphaFoldDB" id="A0ABD4A8C5"/>
<reference evidence="3 4" key="1">
    <citation type="submission" date="2015-01" db="EMBL/GenBank/DDBJ databases">
        <title>Draft Genome Sequences of Four Bacillus thermoamylovorans Strains, Isolated From Food Products.</title>
        <authorList>
            <person name="Krawcyk A.O."/>
            <person name="Berendsen E.M."/>
            <person name="Eijlander R.T."/>
            <person name="de Jong A."/>
            <person name="Wells-Bennik M."/>
            <person name="Kuipers O.P."/>
        </authorList>
    </citation>
    <scope>NUCLEOTIDE SEQUENCE [LARGE SCALE GENOMIC DNA]</scope>
    <source>
        <strain evidence="3 4">B4167</strain>
    </source>
</reference>
<dbReference type="Gene3D" id="3.20.20.380">
    <property type="entry name" value="Copper homeostasis (CutC) domain"/>
    <property type="match status" value="1"/>
</dbReference>
<dbReference type="InterPro" id="IPR005627">
    <property type="entry name" value="CutC-like"/>
</dbReference>